<evidence type="ECO:0000256" key="1">
    <source>
        <dbReference type="SAM" id="MobiDB-lite"/>
    </source>
</evidence>
<dbReference type="EMBL" id="ML210166">
    <property type="protein sequence ID" value="TFK27304.1"/>
    <property type="molecule type" value="Genomic_DNA"/>
</dbReference>
<dbReference type="InterPro" id="IPR032675">
    <property type="entry name" value="LRR_dom_sf"/>
</dbReference>
<gene>
    <name evidence="3" type="ORF">FA15DRAFT_220411</name>
</gene>
<dbReference type="AlphaFoldDB" id="A0A5C3L2U0"/>
<keyword evidence="2" id="KW-1133">Transmembrane helix</keyword>
<feature type="region of interest" description="Disordered" evidence="1">
    <location>
        <begin position="52"/>
        <end position="71"/>
    </location>
</feature>
<evidence type="ECO:0008006" key="5">
    <source>
        <dbReference type="Google" id="ProtNLM"/>
    </source>
</evidence>
<accession>A0A5C3L2U0</accession>
<evidence type="ECO:0000313" key="4">
    <source>
        <dbReference type="Proteomes" id="UP000307440"/>
    </source>
</evidence>
<dbReference type="OrthoDB" id="2095648at2759"/>
<protein>
    <recommendedName>
        <fullName evidence="5">RNI-like protein</fullName>
    </recommendedName>
</protein>
<sequence length="455" mass="51048">MERAGEPHPGAPRFTNLFPASTSHQSPSTNHYHTPYSQLQHPQFASPPIFPPSPSRSAFGREKPHRLEDSHLGDAPHDLRLSDVWWRTVIPFLVLVSNATFSAVGEFIKSTISITVICLLAAFGPSISMLLAVANLPLRLLRDVHHNLQSLPTVSLSSLKGRWYHKTRTFRPIPPGALNWRSSPTHTAATTTAQQDLRPTRRTRGARLARDQTPPPEIPAAVPLVKIDLKARLALGAKRNFQALFQWYKSEVEDPEYDALVESAINSADDRAPPQMEMHRLRWEGEAKDLANALDTASKCLITDLMLVDCEMSVQDLHMLLDLCPALEVLEVRQLSNCPSILPKLHDTMRSMRHRLRSLTLRSEVPLDLIFTSVQFTQLQQLSLNLFDAANAIKPGQLFRYIGPSLRSLRIRGDLTSGTISEIEKRCLQSRVALDIGHVCRSVRAKSTPHRRYNA</sequence>
<feature type="transmembrane region" description="Helical" evidence="2">
    <location>
        <begin position="84"/>
        <end position="104"/>
    </location>
</feature>
<name>A0A5C3L2U0_COPMA</name>
<keyword evidence="2" id="KW-0812">Transmembrane</keyword>
<reference evidence="3 4" key="1">
    <citation type="journal article" date="2019" name="Nat. Ecol. Evol.">
        <title>Megaphylogeny resolves global patterns of mushroom evolution.</title>
        <authorList>
            <person name="Varga T."/>
            <person name="Krizsan K."/>
            <person name="Foldi C."/>
            <person name="Dima B."/>
            <person name="Sanchez-Garcia M."/>
            <person name="Sanchez-Ramirez S."/>
            <person name="Szollosi G.J."/>
            <person name="Szarkandi J.G."/>
            <person name="Papp V."/>
            <person name="Albert L."/>
            <person name="Andreopoulos W."/>
            <person name="Angelini C."/>
            <person name="Antonin V."/>
            <person name="Barry K.W."/>
            <person name="Bougher N.L."/>
            <person name="Buchanan P."/>
            <person name="Buyck B."/>
            <person name="Bense V."/>
            <person name="Catcheside P."/>
            <person name="Chovatia M."/>
            <person name="Cooper J."/>
            <person name="Damon W."/>
            <person name="Desjardin D."/>
            <person name="Finy P."/>
            <person name="Geml J."/>
            <person name="Haridas S."/>
            <person name="Hughes K."/>
            <person name="Justo A."/>
            <person name="Karasinski D."/>
            <person name="Kautmanova I."/>
            <person name="Kiss B."/>
            <person name="Kocsube S."/>
            <person name="Kotiranta H."/>
            <person name="LaButti K.M."/>
            <person name="Lechner B.E."/>
            <person name="Liimatainen K."/>
            <person name="Lipzen A."/>
            <person name="Lukacs Z."/>
            <person name="Mihaltcheva S."/>
            <person name="Morgado L.N."/>
            <person name="Niskanen T."/>
            <person name="Noordeloos M.E."/>
            <person name="Ohm R.A."/>
            <person name="Ortiz-Santana B."/>
            <person name="Ovrebo C."/>
            <person name="Racz N."/>
            <person name="Riley R."/>
            <person name="Savchenko A."/>
            <person name="Shiryaev A."/>
            <person name="Soop K."/>
            <person name="Spirin V."/>
            <person name="Szebenyi C."/>
            <person name="Tomsovsky M."/>
            <person name="Tulloss R.E."/>
            <person name="Uehling J."/>
            <person name="Grigoriev I.V."/>
            <person name="Vagvolgyi C."/>
            <person name="Papp T."/>
            <person name="Martin F.M."/>
            <person name="Miettinen O."/>
            <person name="Hibbett D.S."/>
            <person name="Nagy L.G."/>
        </authorList>
    </citation>
    <scope>NUCLEOTIDE SEQUENCE [LARGE SCALE GENOMIC DNA]</scope>
    <source>
        <strain evidence="3 4">CBS 121175</strain>
    </source>
</reference>
<feature type="compositionally biased region" description="Basic and acidic residues" evidence="1">
    <location>
        <begin position="59"/>
        <end position="71"/>
    </location>
</feature>
<dbReference type="Proteomes" id="UP000307440">
    <property type="component" value="Unassembled WGS sequence"/>
</dbReference>
<keyword evidence="4" id="KW-1185">Reference proteome</keyword>
<evidence type="ECO:0000256" key="2">
    <source>
        <dbReference type="SAM" id="Phobius"/>
    </source>
</evidence>
<keyword evidence="2" id="KW-0472">Membrane</keyword>
<feature type="region of interest" description="Disordered" evidence="1">
    <location>
        <begin position="181"/>
        <end position="215"/>
    </location>
</feature>
<proteinExistence type="predicted"/>
<feature type="transmembrane region" description="Helical" evidence="2">
    <location>
        <begin position="116"/>
        <end position="138"/>
    </location>
</feature>
<evidence type="ECO:0000313" key="3">
    <source>
        <dbReference type="EMBL" id="TFK27304.1"/>
    </source>
</evidence>
<feature type="compositionally biased region" description="Polar residues" evidence="1">
    <location>
        <begin position="18"/>
        <end position="36"/>
    </location>
</feature>
<organism evidence="3 4">
    <name type="scientific">Coprinopsis marcescibilis</name>
    <name type="common">Agaric fungus</name>
    <name type="synonym">Psathyrella marcescibilis</name>
    <dbReference type="NCBI Taxonomy" id="230819"/>
    <lineage>
        <taxon>Eukaryota</taxon>
        <taxon>Fungi</taxon>
        <taxon>Dikarya</taxon>
        <taxon>Basidiomycota</taxon>
        <taxon>Agaricomycotina</taxon>
        <taxon>Agaricomycetes</taxon>
        <taxon>Agaricomycetidae</taxon>
        <taxon>Agaricales</taxon>
        <taxon>Agaricineae</taxon>
        <taxon>Psathyrellaceae</taxon>
        <taxon>Coprinopsis</taxon>
    </lineage>
</organism>
<dbReference type="Gene3D" id="3.80.10.10">
    <property type="entry name" value="Ribonuclease Inhibitor"/>
    <property type="match status" value="1"/>
</dbReference>
<feature type="region of interest" description="Disordered" evidence="1">
    <location>
        <begin position="1"/>
        <end position="36"/>
    </location>
</feature>